<dbReference type="RefSeq" id="WP_322498358.1">
    <property type="nucleotide sequence ID" value="NZ_JARGYU010000001.1"/>
</dbReference>
<feature type="transmembrane region" description="Helical" evidence="1">
    <location>
        <begin position="66"/>
        <end position="86"/>
    </location>
</feature>
<name>A0AAE5AHB6_9RICK</name>
<keyword evidence="1" id="KW-0472">Membrane</keyword>
<sequence length="156" mass="18632">MNFYDHITKDMFSAKVVFYLISLIIILTLIYCWFFYPRTATIFTFMFFPVIVAVIIALCGKIYCAINTIIFNFISVSRYLIYFVINTDIEDTSYLLSQNENISKDIVMTNIVGFFIYIVLSRIIKFFLLYSVQRQKTYYVNKLDEIAKEWDIYTKY</sequence>
<evidence type="ECO:0000313" key="2">
    <source>
        <dbReference type="EMBL" id="MDZ5760923.1"/>
    </source>
</evidence>
<reference evidence="2" key="1">
    <citation type="submission" date="2023-02" db="EMBL/GenBank/DDBJ databases">
        <title>Host association and intracellularity evolved multiple times independently in the Rickettsiales.</title>
        <authorList>
            <person name="Castelli M."/>
            <person name="Nardi T."/>
            <person name="Gammuto L."/>
            <person name="Bellinzona G."/>
            <person name="Sabaneyeva E."/>
            <person name="Potekhin A."/>
            <person name="Serra V."/>
            <person name="Petroni G."/>
            <person name="Sassera D."/>
        </authorList>
    </citation>
    <scope>NUCLEOTIDE SEQUENCE</scope>
    <source>
        <strain evidence="2">USBL-36I1</strain>
    </source>
</reference>
<feature type="transmembrane region" description="Helical" evidence="1">
    <location>
        <begin position="106"/>
        <end position="128"/>
    </location>
</feature>
<protein>
    <submittedName>
        <fullName evidence="2">Uncharacterized protein</fullName>
    </submittedName>
</protein>
<comment type="caution">
    <text evidence="2">The sequence shown here is derived from an EMBL/GenBank/DDBJ whole genome shotgun (WGS) entry which is preliminary data.</text>
</comment>
<dbReference type="Proteomes" id="UP001289135">
    <property type="component" value="Unassembled WGS sequence"/>
</dbReference>
<dbReference type="AlphaFoldDB" id="A0AAE5AHB6"/>
<feature type="transmembrane region" description="Helical" evidence="1">
    <location>
        <begin position="42"/>
        <end position="59"/>
    </location>
</feature>
<gene>
    <name evidence="2" type="ORF">Lyticum_00079</name>
</gene>
<keyword evidence="3" id="KW-1185">Reference proteome</keyword>
<proteinExistence type="predicted"/>
<feature type="transmembrane region" description="Helical" evidence="1">
    <location>
        <begin position="16"/>
        <end position="36"/>
    </location>
</feature>
<evidence type="ECO:0000313" key="3">
    <source>
        <dbReference type="Proteomes" id="UP001289135"/>
    </source>
</evidence>
<dbReference type="EMBL" id="JARGYU010000001">
    <property type="protein sequence ID" value="MDZ5760923.1"/>
    <property type="molecule type" value="Genomic_DNA"/>
</dbReference>
<evidence type="ECO:0000256" key="1">
    <source>
        <dbReference type="SAM" id="Phobius"/>
    </source>
</evidence>
<organism evidence="2 3">
    <name type="scientific">Lyticum sinuosum</name>
    <dbReference type="NCBI Taxonomy" id="1332059"/>
    <lineage>
        <taxon>Bacteria</taxon>
        <taxon>Pseudomonadati</taxon>
        <taxon>Pseudomonadota</taxon>
        <taxon>Alphaproteobacteria</taxon>
        <taxon>Rickettsiales</taxon>
        <taxon>Lyticum</taxon>
    </lineage>
</organism>
<accession>A0AAE5AHB6</accession>
<keyword evidence="1" id="KW-0812">Transmembrane</keyword>
<keyword evidence="1" id="KW-1133">Transmembrane helix</keyword>